<dbReference type="Proteomes" id="UP001515943">
    <property type="component" value="Unassembled WGS sequence"/>
</dbReference>
<dbReference type="RefSeq" id="WP_167977291.1">
    <property type="nucleotide sequence ID" value="NZ_VSRL01000130.1"/>
</dbReference>
<dbReference type="EMBL" id="VSRL01000130">
    <property type="protein sequence ID" value="NKE60628.1"/>
    <property type="molecule type" value="Genomic_DNA"/>
</dbReference>
<evidence type="ECO:0000313" key="3">
    <source>
        <dbReference type="Proteomes" id="UP001515943"/>
    </source>
</evidence>
<proteinExistence type="predicted"/>
<keyword evidence="3" id="KW-1185">Reference proteome</keyword>
<accession>A0ABX1FQ37</accession>
<feature type="signal peptide" evidence="1">
    <location>
        <begin position="1"/>
        <end position="27"/>
    </location>
</feature>
<reference evidence="2 3" key="1">
    <citation type="submission" date="2019-08" db="EMBL/GenBank/DDBJ databases">
        <title>Lentzea from Indian Himalayas.</title>
        <authorList>
            <person name="Mandal S."/>
            <person name="Mallick Gupta A."/>
            <person name="Maiti P.K."/>
            <person name="Sarkar J."/>
            <person name="Mandal S."/>
        </authorList>
    </citation>
    <scope>NUCLEOTIDE SEQUENCE [LARGE SCALE GENOMIC DNA]</scope>
    <source>
        <strain evidence="2 3">PSKA42</strain>
    </source>
</reference>
<evidence type="ECO:0000256" key="1">
    <source>
        <dbReference type="SAM" id="SignalP"/>
    </source>
</evidence>
<name>A0ABX1FQ37_9PSEU</name>
<comment type="caution">
    <text evidence="2">The sequence shown here is derived from an EMBL/GenBank/DDBJ whole genome shotgun (WGS) entry which is preliminary data.</text>
</comment>
<gene>
    <name evidence="2" type="ORF">FXN61_29100</name>
</gene>
<evidence type="ECO:0008006" key="4">
    <source>
        <dbReference type="Google" id="ProtNLM"/>
    </source>
</evidence>
<keyword evidence="1" id="KW-0732">Signal</keyword>
<evidence type="ECO:0000313" key="2">
    <source>
        <dbReference type="EMBL" id="NKE60628.1"/>
    </source>
</evidence>
<sequence>MRATLRTLLGVTLAVGGVVVAVEPAMAAGPCSVNTTRTTTGGFVVKTSCSKPNAFIDGYGSTTGDANREALLLRQFQVNGGPLCSGSLGRGAVGGFEVKLSCSSPNSFVDAYGTTLSDAAREARLLKEIAPGRHCSHSLVRAIAGGYEVKGSCSKPTVFFSGVGSTVTQATENARLSSGVG</sequence>
<feature type="chain" id="PRO_5045067316" description="Subtilisin inhibitor-like" evidence="1">
    <location>
        <begin position="28"/>
        <end position="181"/>
    </location>
</feature>
<organism evidence="2 3">
    <name type="scientific">Lentzea indica</name>
    <dbReference type="NCBI Taxonomy" id="2604800"/>
    <lineage>
        <taxon>Bacteria</taxon>
        <taxon>Bacillati</taxon>
        <taxon>Actinomycetota</taxon>
        <taxon>Actinomycetes</taxon>
        <taxon>Pseudonocardiales</taxon>
        <taxon>Pseudonocardiaceae</taxon>
        <taxon>Lentzea</taxon>
    </lineage>
</organism>
<protein>
    <recommendedName>
        <fullName evidence="4">Subtilisin inhibitor-like</fullName>
    </recommendedName>
</protein>